<dbReference type="Proteomes" id="UP000244915">
    <property type="component" value="Chromosome 2"/>
</dbReference>
<protein>
    <submittedName>
        <fullName evidence="1">Uncharacterized protein</fullName>
    </submittedName>
</protein>
<dbReference type="GO" id="GO:0003677">
    <property type="term" value="F:DNA binding"/>
    <property type="evidence" value="ECO:0007669"/>
    <property type="project" value="InterPro"/>
</dbReference>
<organism evidence="1 2">
    <name type="scientific">Alloyangia pacifica</name>
    <dbReference type="NCBI Taxonomy" id="311180"/>
    <lineage>
        <taxon>Bacteria</taxon>
        <taxon>Pseudomonadati</taxon>
        <taxon>Pseudomonadota</taxon>
        <taxon>Alphaproteobacteria</taxon>
        <taxon>Rhodobacterales</taxon>
        <taxon>Roseobacteraceae</taxon>
        <taxon>Alloyangia</taxon>
    </lineage>
</organism>
<evidence type="ECO:0000313" key="2">
    <source>
        <dbReference type="Proteomes" id="UP000244915"/>
    </source>
</evidence>
<dbReference type="Gene3D" id="1.10.260.40">
    <property type="entry name" value="lambda repressor-like DNA-binding domains"/>
    <property type="match status" value="1"/>
</dbReference>
<sequence>MAVMDHISHIWPNMAELALDLGKPYSTVAAWKHRGSIPAKYDFEIVEAAKRRGHSLTFEELARARVAVRGRSAA</sequence>
<dbReference type="AlphaFoldDB" id="A0A2U8HHB5"/>
<proteinExistence type="predicted"/>
<name>A0A2U8HHB5_9RHOB</name>
<accession>A0A2U8HHB5</accession>
<dbReference type="InterPro" id="IPR010982">
    <property type="entry name" value="Lambda_DNA-bd_dom_sf"/>
</dbReference>
<dbReference type="KEGG" id="ypac:CEW88_15485"/>
<evidence type="ECO:0000313" key="1">
    <source>
        <dbReference type="EMBL" id="AWI85152.1"/>
    </source>
</evidence>
<reference evidence="1 2" key="1">
    <citation type="submission" date="2017-06" db="EMBL/GenBank/DDBJ databases">
        <title>Yangia sp. YSBP01 complete genome sequence.</title>
        <authorList>
            <person name="Woo J.-H."/>
            <person name="Kim H.-S."/>
        </authorList>
    </citation>
    <scope>NUCLEOTIDE SEQUENCE [LARGE SCALE GENOMIC DNA]</scope>
    <source>
        <strain evidence="1 2">YSBP01</strain>
    </source>
</reference>
<gene>
    <name evidence="1" type="ORF">CEW88_15485</name>
</gene>
<dbReference type="EMBL" id="CP022190">
    <property type="protein sequence ID" value="AWI85152.1"/>
    <property type="molecule type" value="Genomic_DNA"/>
</dbReference>